<evidence type="ECO:0000313" key="2">
    <source>
        <dbReference type="Proteomes" id="UP001159427"/>
    </source>
</evidence>
<feature type="non-terminal residue" evidence="1">
    <location>
        <position position="1"/>
    </location>
</feature>
<evidence type="ECO:0000313" key="1">
    <source>
        <dbReference type="EMBL" id="CAH3179332.1"/>
    </source>
</evidence>
<name>A0ABN8RPQ2_9CNID</name>
<accession>A0ABN8RPQ2</accession>
<dbReference type="Proteomes" id="UP001159427">
    <property type="component" value="Unassembled WGS sequence"/>
</dbReference>
<sequence>FVEYLDNNFRECIILGGSSRPFKISVCLVILVVTFDDLVKGIWGWKANGDLSLHLVPSFASEPRTCMCAFGSFGLLIFQ</sequence>
<gene>
    <name evidence="1" type="ORF">PEVE_00012325</name>
</gene>
<reference evidence="1 2" key="1">
    <citation type="submission" date="2022-05" db="EMBL/GenBank/DDBJ databases">
        <authorList>
            <consortium name="Genoscope - CEA"/>
            <person name="William W."/>
        </authorList>
    </citation>
    <scope>NUCLEOTIDE SEQUENCE [LARGE SCALE GENOMIC DNA]</scope>
</reference>
<proteinExistence type="predicted"/>
<protein>
    <submittedName>
        <fullName evidence="1">Uncharacterized protein</fullName>
    </submittedName>
</protein>
<dbReference type="EMBL" id="CALNXI010001902">
    <property type="protein sequence ID" value="CAH3179332.1"/>
    <property type="molecule type" value="Genomic_DNA"/>
</dbReference>
<keyword evidence="2" id="KW-1185">Reference proteome</keyword>
<organism evidence="1 2">
    <name type="scientific">Porites evermanni</name>
    <dbReference type="NCBI Taxonomy" id="104178"/>
    <lineage>
        <taxon>Eukaryota</taxon>
        <taxon>Metazoa</taxon>
        <taxon>Cnidaria</taxon>
        <taxon>Anthozoa</taxon>
        <taxon>Hexacorallia</taxon>
        <taxon>Scleractinia</taxon>
        <taxon>Fungiina</taxon>
        <taxon>Poritidae</taxon>
        <taxon>Porites</taxon>
    </lineage>
</organism>
<comment type="caution">
    <text evidence="1">The sequence shown here is derived from an EMBL/GenBank/DDBJ whole genome shotgun (WGS) entry which is preliminary data.</text>
</comment>